<dbReference type="InterPro" id="IPR013833">
    <property type="entry name" value="Cyt_c_oxidase_su3_a-hlx"/>
</dbReference>
<dbReference type="OrthoDB" id="8641108at2"/>
<evidence type="ECO:0000256" key="5">
    <source>
        <dbReference type="ARBA" id="ARBA00022989"/>
    </source>
</evidence>
<keyword evidence="3" id="KW-1003">Cell membrane</keyword>
<keyword evidence="5 8" id="KW-1133">Transmembrane helix</keyword>
<dbReference type="Gene3D" id="1.20.120.80">
    <property type="entry name" value="Cytochrome c oxidase, subunit III, four-helix bundle"/>
    <property type="match status" value="1"/>
</dbReference>
<keyword evidence="4 7" id="KW-0812">Transmembrane</keyword>
<evidence type="ECO:0000256" key="7">
    <source>
        <dbReference type="RuleBase" id="RU003376"/>
    </source>
</evidence>
<proteinExistence type="inferred from homology"/>
<dbReference type="AlphaFoldDB" id="A0A6I6HEV3"/>
<evidence type="ECO:0000259" key="9">
    <source>
        <dbReference type="PROSITE" id="PS50253"/>
    </source>
</evidence>
<dbReference type="PROSITE" id="PS50253">
    <property type="entry name" value="COX3"/>
    <property type="match status" value="1"/>
</dbReference>
<feature type="transmembrane region" description="Helical" evidence="8">
    <location>
        <begin position="98"/>
        <end position="115"/>
    </location>
</feature>
<dbReference type="PANTHER" id="PTHR11403">
    <property type="entry name" value="CYTOCHROME C OXIDASE SUBUNIT III"/>
    <property type="match status" value="1"/>
</dbReference>
<evidence type="ECO:0000256" key="1">
    <source>
        <dbReference type="ARBA" id="ARBA00004651"/>
    </source>
</evidence>
<dbReference type="Proteomes" id="UP000425817">
    <property type="component" value="Chromosome"/>
</dbReference>
<feature type="transmembrane region" description="Helical" evidence="8">
    <location>
        <begin position="176"/>
        <end position="195"/>
    </location>
</feature>
<protein>
    <submittedName>
        <fullName evidence="10">Cytochrome C oxidase subunit III</fullName>
    </submittedName>
</protein>
<evidence type="ECO:0000256" key="2">
    <source>
        <dbReference type="ARBA" id="ARBA00010581"/>
    </source>
</evidence>
<dbReference type="GO" id="GO:0004129">
    <property type="term" value="F:cytochrome-c oxidase activity"/>
    <property type="evidence" value="ECO:0007669"/>
    <property type="project" value="InterPro"/>
</dbReference>
<reference evidence="10 11" key="1">
    <citation type="submission" date="2019-12" db="EMBL/GenBank/DDBJ databases">
        <title>Hybrid Genome Assemblies of two High G+C Isolates from Undergraduate Microbiology Courses.</title>
        <authorList>
            <person name="Ne Ville C.J."/>
            <person name="Enright D."/>
            <person name="Hernandez I."/>
            <person name="Dodsworth J."/>
            <person name="Orwin P.M."/>
        </authorList>
    </citation>
    <scope>NUCLEOTIDE SEQUENCE [LARGE SCALE GENOMIC DNA]</scope>
    <source>
        <strain evidence="10 11">CSUSB</strain>
    </source>
</reference>
<dbReference type="SUPFAM" id="SSF81452">
    <property type="entry name" value="Cytochrome c oxidase subunit III-like"/>
    <property type="match status" value="1"/>
</dbReference>
<feature type="transmembrane region" description="Helical" evidence="8">
    <location>
        <begin position="21"/>
        <end position="47"/>
    </location>
</feature>
<dbReference type="InterPro" id="IPR024791">
    <property type="entry name" value="Cyt_c/ubiquinol_Oxase_su3"/>
</dbReference>
<evidence type="ECO:0000313" key="10">
    <source>
        <dbReference type="EMBL" id="QGW80658.1"/>
    </source>
</evidence>
<evidence type="ECO:0000256" key="4">
    <source>
        <dbReference type="ARBA" id="ARBA00022692"/>
    </source>
</evidence>
<organism evidence="10 11">
    <name type="scientific">Variovorax paradoxus</name>
    <dbReference type="NCBI Taxonomy" id="34073"/>
    <lineage>
        <taxon>Bacteria</taxon>
        <taxon>Pseudomonadati</taxon>
        <taxon>Pseudomonadota</taxon>
        <taxon>Betaproteobacteria</taxon>
        <taxon>Burkholderiales</taxon>
        <taxon>Comamonadaceae</taxon>
        <taxon>Variovorax</taxon>
    </lineage>
</organism>
<evidence type="ECO:0000256" key="8">
    <source>
        <dbReference type="SAM" id="Phobius"/>
    </source>
</evidence>
<dbReference type="GO" id="GO:0019646">
    <property type="term" value="P:aerobic electron transport chain"/>
    <property type="evidence" value="ECO:0007669"/>
    <property type="project" value="InterPro"/>
</dbReference>
<dbReference type="GO" id="GO:0005886">
    <property type="term" value="C:plasma membrane"/>
    <property type="evidence" value="ECO:0007669"/>
    <property type="project" value="UniProtKB-SubCell"/>
</dbReference>
<evidence type="ECO:0000256" key="3">
    <source>
        <dbReference type="ARBA" id="ARBA00022475"/>
    </source>
</evidence>
<dbReference type="PANTHER" id="PTHR11403:SF2">
    <property type="entry name" value="CYTOCHROME BO(3) UBIQUINOL OXIDASE SUBUNIT 3"/>
    <property type="match status" value="1"/>
</dbReference>
<dbReference type="RefSeq" id="WP_157611852.1">
    <property type="nucleotide sequence ID" value="NZ_CP046622.1"/>
</dbReference>
<evidence type="ECO:0000313" key="11">
    <source>
        <dbReference type="Proteomes" id="UP000425817"/>
    </source>
</evidence>
<evidence type="ECO:0000256" key="6">
    <source>
        <dbReference type="ARBA" id="ARBA00023136"/>
    </source>
</evidence>
<accession>A0A6I6HEV3</accession>
<comment type="subcellular location">
    <subcellularLocation>
        <location evidence="1 7">Cell membrane</location>
        <topology evidence="1 7">Multi-pass membrane protein</topology>
    </subcellularLocation>
</comment>
<keyword evidence="6 8" id="KW-0472">Membrane</keyword>
<dbReference type="InterPro" id="IPR000298">
    <property type="entry name" value="Cyt_c_oxidase-like_su3"/>
</dbReference>
<dbReference type="Pfam" id="PF00510">
    <property type="entry name" value="COX3"/>
    <property type="match status" value="1"/>
</dbReference>
<sequence length="199" mass="22376">MTWRALDVSGLPSYAFGHRSLMWWGTFGLIAIEGTLFALAIGSYLYLRSQSQAWPIGAPPPQLLWGTVNTLILLASTWPNHKAKRAAEACDLVRTRRWLMAGLAFSVAFLVVRGFEFGALHTRWDSNAYGSIVWMLLGLHTVHLLTDTYDTAVLGVLLFTGPMEGQRFADVSENALYWYFVVFSWLPIYAVIYGVPRLQ</sequence>
<dbReference type="EMBL" id="CP046622">
    <property type="protein sequence ID" value="QGW80658.1"/>
    <property type="molecule type" value="Genomic_DNA"/>
</dbReference>
<gene>
    <name evidence="10" type="ORF">GOQ09_03220</name>
</gene>
<feature type="domain" description="Heme-copper oxidase subunit III family profile" evidence="9">
    <location>
        <begin position="1"/>
        <end position="197"/>
    </location>
</feature>
<comment type="similarity">
    <text evidence="2 7">Belongs to the cytochrome c oxidase subunit 3 family.</text>
</comment>
<name>A0A6I6HEV3_VARPD</name>
<dbReference type="InterPro" id="IPR035973">
    <property type="entry name" value="Cyt_c_oxidase_su3-like_sf"/>
</dbReference>